<feature type="signal peptide" evidence="2">
    <location>
        <begin position="1"/>
        <end position="18"/>
    </location>
</feature>
<gene>
    <name evidence="3" type="ORF">HQ393_11465</name>
</gene>
<reference evidence="3 4" key="1">
    <citation type="submission" date="2020-07" db="EMBL/GenBank/DDBJ databases">
        <title>Complete genome sequence of Chitinibacter sp. 2T18.</title>
        <authorList>
            <person name="Bae J.-W."/>
            <person name="Choi J.-W."/>
        </authorList>
    </citation>
    <scope>NUCLEOTIDE SEQUENCE [LARGE SCALE GENOMIC DNA]</scope>
    <source>
        <strain evidence="3 4">2T18</strain>
    </source>
</reference>
<keyword evidence="4" id="KW-1185">Reference proteome</keyword>
<dbReference type="RefSeq" id="WP_179355303.1">
    <property type="nucleotide sequence ID" value="NZ_CP058627.1"/>
</dbReference>
<dbReference type="KEGG" id="chiz:HQ393_11465"/>
<name>A0A7H9BJG5_9NEIS</name>
<feature type="chain" id="PRO_5028902158" evidence="2">
    <location>
        <begin position="19"/>
        <end position="88"/>
    </location>
</feature>
<keyword evidence="2" id="KW-0732">Signal</keyword>
<protein>
    <submittedName>
        <fullName evidence="3">Uncharacterized protein</fullName>
    </submittedName>
</protein>
<proteinExistence type="predicted"/>
<evidence type="ECO:0000313" key="4">
    <source>
        <dbReference type="Proteomes" id="UP000509597"/>
    </source>
</evidence>
<evidence type="ECO:0000256" key="1">
    <source>
        <dbReference type="SAM" id="MobiDB-lite"/>
    </source>
</evidence>
<dbReference type="EMBL" id="CP058627">
    <property type="protein sequence ID" value="QLG88800.1"/>
    <property type="molecule type" value="Genomic_DNA"/>
</dbReference>
<evidence type="ECO:0000313" key="3">
    <source>
        <dbReference type="EMBL" id="QLG88800.1"/>
    </source>
</evidence>
<accession>A0A7H9BJG5</accession>
<organism evidence="3 4">
    <name type="scientific">Chitinibacter bivalviorum</name>
    <dbReference type="NCBI Taxonomy" id="2739434"/>
    <lineage>
        <taxon>Bacteria</taxon>
        <taxon>Pseudomonadati</taxon>
        <taxon>Pseudomonadota</taxon>
        <taxon>Betaproteobacteria</taxon>
        <taxon>Neisseriales</taxon>
        <taxon>Chitinibacteraceae</taxon>
        <taxon>Chitinibacter</taxon>
    </lineage>
</organism>
<sequence length="88" mass="9668">MKIRIGLMLLLLPLCVQADDWGKLFFSPAQRAGLKEAPSQATSLEPSSASVQRYDGVLQTPRKKTHWVDGQIAKPPANVKPGQSWSKP</sequence>
<evidence type="ECO:0000256" key="2">
    <source>
        <dbReference type="SAM" id="SignalP"/>
    </source>
</evidence>
<dbReference type="Proteomes" id="UP000509597">
    <property type="component" value="Chromosome"/>
</dbReference>
<dbReference type="AlphaFoldDB" id="A0A7H9BJG5"/>
<feature type="region of interest" description="Disordered" evidence="1">
    <location>
        <begin position="62"/>
        <end position="88"/>
    </location>
</feature>